<keyword evidence="2" id="KW-0378">Hydrolase</keyword>
<evidence type="ECO:0000313" key="3">
    <source>
        <dbReference type="Proteomes" id="UP000672097"/>
    </source>
</evidence>
<sequence>MSTVTTALPQAPAWWQRPWQRLQREWMLYHLGDQRMRFLYDEPPPDEWVSVDCETTGLNPSRDEIIAIGAVRIVGNRVMTSDRLELLVRPSKAISAEATKVHGLRQRDVQDGLEPDEAMRQLLAFIGARPLVGYYLEFDVALINRAIFPMLGVRLPQPKVEISSLYYDWKQRQLPPWQHGASIDLRLATLMHDLDLPTRRAHDALNDAIMAALAFVKLRALLR</sequence>
<dbReference type="RefSeq" id="WP_210805097.1">
    <property type="nucleotide sequence ID" value="NZ_JAGQDG010000001.1"/>
</dbReference>
<dbReference type="CDD" id="cd06127">
    <property type="entry name" value="DEDDh"/>
    <property type="match status" value="1"/>
</dbReference>
<organism evidence="2 3">
    <name type="scientific">Ideonella paludis</name>
    <dbReference type="NCBI Taxonomy" id="1233411"/>
    <lineage>
        <taxon>Bacteria</taxon>
        <taxon>Pseudomonadati</taxon>
        <taxon>Pseudomonadota</taxon>
        <taxon>Betaproteobacteria</taxon>
        <taxon>Burkholderiales</taxon>
        <taxon>Sphaerotilaceae</taxon>
        <taxon>Ideonella</taxon>
    </lineage>
</organism>
<keyword evidence="3" id="KW-1185">Reference proteome</keyword>
<dbReference type="Gene3D" id="3.30.420.10">
    <property type="entry name" value="Ribonuclease H-like superfamily/Ribonuclease H"/>
    <property type="match status" value="1"/>
</dbReference>
<dbReference type="Pfam" id="PF00929">
    <property type="entry name" value="RNase_T"/>
    <property type="match status" value="1"/>
</dbReference>
<dbReference type="Proteomes" id="UP000672097">
    <property type="component" value="Unassembled WGS sequence"/>
</dbReference>
<proteinExistence type="predicted"/>
<evidence type="ECO:0000259" key="1">
    <source>
        <dbReference type="SMART" id="SM00479"/>
    </source>
</evidence>
<dbReference type="EMBL" id="JAGQDG010000001">
    <property type="protein sequence ID" value="MBQ0933793.1"/>
    <property type="molecule type" value="Genomic_DNA"/>
</dbReference>
<keyword evidence="2" id="KW-0269">Exonuclease</keyword>
<dbReference type="PANTHER" id="PTHR30231:SF7">
    <property type="entry name" value="BLR4117 PROTEIN"/>
    <property type="match status" value="1"/>
</dbReference>
<gene>
    <name evidence="2" type="ORF">KAK11_00525</name>
</gene>
<dbReference type="SUPFAM" id="SSF53098">
    <property type="entry name" value="Ribonuclease H-like"/>
    <property type="match status" value="1"/>
</dbReference>
<accession>A0ABS5DRL4</accession>
<dbReference type="SMART" id="SM00479">
    <property type="entry name" value="EXOIII"/>
    <property type="match status" value="1"/>
</dbReference>
<dbReference type="InterPro" id="IPR013520">
    <property type="entry name" value="Ribonucl_H"/>
</dbReference>
<dbReference type="InterPro" id="IPR036397">
    <property type="entry name" value="RNaseH_sf"/>
</dbReference>
<protein>
    <submittedName>
        <fullName evidence="2">3'-5' exonuclease</fullName>
    </submittedName>
</protein>
<keyword evidence="2" id="KW-0540">Nuclease</keyword>
<dbReference type="InterPro" id="IPR012337">
    <property type="entry name" value="RNaseH-like_sf"/>
</dbReference>
<evidence type="ECO:0000313" key="2">
    <source>
        <dbReference type="EMBL" id="MBQ0933793.1"/>
    </source>
</evidence>
<comment type="caution">
    <text evidence="2">The sequence shown here is derived from an EMBL/GenBank/DDBJ whole genome shotgun (WGS) entry which is preliminary data.</text>
</comment>
<dbReference type="GO" id="GO:0004527">
    <property type="term" value="F:exonuclease activity"/>
    <property type="evidence" value="ECO:0007669"/>
    <property type="project" value="UniProtKB-KW"/>
</dbReference>
<reference evidence="2 3" key="1">
    <citation type="submission" date="2021-04" db="EMBL/GenBank/DDBJ databases">
        <title>The genome sequence of type strain Ideonella paludis KCTC 32238.</title>
        <authorList>
            <person name="Liu Y."/>
        </authorList>
    </citation>
    <scope>NUCLEOTIDE SEQUENCE [LARGE SCALE GENOMIC DNA]</scope>
    <source>
        <strain evidence="2 3">KCTC 32238</strain>
    </source>
</reference>
<name>A0ABS5DRL4_9BURK</name>
<feature type="domain" description="Exonuclease" evidence="1">
    <location>
        <begin position="47"/>
        <end position="223"/>
    </location>
</feature>
<dbReference type="PANTHER" id="PTHR30231">
    <property type="entry name" value="DNA POLYMERASE III SUBUNIT EPSILON"/>
    <property type="match status" value="1"/>
</dbReference>
<dbReference type="NCBIfam" id="NF006601">
    <property type="entry name" value="PRK09145.1"/>
    <property type="match status" value="1"/>
</dbReference>